<dbReference type="Proteomes" id="UP001595692">
    <property type="component" value="Unassembled WGS sequence"/>
</dbReference>
<feature type="signal peptide" evidence="1">
    <location>
        <begin position="1"/>
        <end position="22"/>
    </location>
</feature>
<dbReference type="EMBL" id="JBHSAF010000001">
    <property type="protein sequence ID" value="MFC3912250.1"/>
    <property type="molecule type" value="Genomic_DNA"/>
</dbReference>
<feature type="chain" id="PRO_5046831124" description="Lipoprotein" evidence="1">
    <location>
        <begin position="23"/>
        <end position="169"/>
    </location>
</feature>
<proteinExistence type="predicted"/>
<organism evidence="2 3">
    <name type="scientific">Pseudaeromonas sharmana</name>
    <dbReference type="NCBI Taxonomy" id="328412"/>
    <lineage>
        <taxon>Bacteria</taxon>
        <taxon>Pseudomonadati</taxon>
        <taxon>Pseudomonadota</taxon>
        <taxon>Gammaproteobacteria</taxon>
        <taxon>Aeromonadales</taxon>
        <taxon>Aeromonadaceae</taxon>
        <taxon>Pseudaeromonas</taxon>
    </lineage>
</organism>
<evidence type="ECO:0008006" key="4">
    <source>
        <dbReference type="Google" id="ProtNLM"/>
    </source>
</evidence>
<gene>
    <name evidence="2" type="ORF">ACFOSS_02070</name>
</gene>
<accession>A0ABV8CJ99</accession>
<protein>
    <recommendedName>
        <fullName evidence="4">Lipoprotein</fullName>
    </recommendedName>
</protein>
<keyword evidence="3" id="KW-1185">Reference proteome</keyword>
<name>A0ABV8CJ99_9GAMM</name>
<evidence type="ECO:0000256" key="1">
    <source>
        <dbReference type="SAM" id="SignalP"/>
    </source>
</evidence>
<dbReference type="RefSeq" id="WP_377150351.1">
    <property type="nucleotide sequence ID" value="NZ_JBHSAF010000001.1"/>
</dbReference>
<evidence type="ECO:0000313" key="3">
    <source>
        <dbReference type="Proteomes" id="UP001595692"/>
    </source>
</evidence>
<evidence type="ECO:0000313" key="2">
    <source>
        <dbReference type="EMBL" id="MFC3912250.1"/>
    </source>
</evidence>
<reference evidence="3" key="1">
    <citation type="journal article" date="2019" name="Int. J. Syst. Evol. Microbiol.">
        <title>The Global Catalogue of Microorganisms (GCM) 10K type strain sequencing project: providing services to taxonomists for standard genome sequencing and annotation.</title>
        <authorList>
            <consortium name="The Broad Institute Genomics Platform"/>
            <consortium name="The Broad Institute Genome Sequencing Center for Infectious Disease"/>
            <person name="Wu L."/>
            <person name="Ma J."/>
        </authorList>
    </citation>
    <scope>NUCLEOTIDE SEQUENCE [LARGE SCALE GENOMIC DNA]</scope>
    <source>
        <strain evidence="3">CCUG 54939</strain>
    </source>
</reference>
<sequence length="169" mass="17924">MINKYLRLASVLLAMSTLTACANKPFEPVPEGYTGPVADITDTIDNQTGTSAYMYVVYQVDYKPVANSIAASLNKSYGNGAILTSELISRQVPIEKIALSVMAKKVYAAPVGSWISENPVPVQGKFTFTPQAGHSYSVKGVLGMESSVVQLVDDIDGTIIAEAKATAAD</sequence>
<keyword evidence="1" id="KW-0732">Signal</keyword>
<dbReference type="PROSITE" id="PS51257">
    <property type="entry name" value="PROKAR_LIPOPROTEIN"/>
    <property type="match status" value="1"/>
</dbReference>
<comment type="caution">
    <text evidence="2">The sequence shown here is derived from an EMBL/GenBank/DDBJ whole genome shotgun (WGS) entry which is preliminary data.</text>
</comment>